<evidence type="ECO:0000313" key="2">
    <source>
        <dbReference type="EMBL" id="TID29810.1"/>
    </source>
</evidence>
<dbReference type="Proteomes" id="UP000307173">
    <property type="component" value="Unassembled WGS sequence"/>
</dbReference>
<dbReference type="EMBL" id="SELW01000247">
    <property type="protein sequence ID" value="TID29810.1"/>
    <property type="molecule type" value="Genomic_DNA"/>
</dbReference>
<keyword evidence="3" id="KW-1185">Reference proteome</keyword>
<dbReference type="InterPro" id="IPR058933">
    <property type="entry name" value="YMC020W-like_ab_hydrolase"/>
</dbReference>
<reference evidence="2 3" key="1">
    <citation type="journal article" date="2019" name="Front. Genet.">
        <title>Whole-Genome Sequencing of the Opportunistic Yeast Pathogen Candida inconspicua Uncovers Its Hybrid Origin.</title>
        <authorList>
            <person name="Mixao V."/>
            <person name="Hansen A.P."/>
            <person name="Saus E."/>
            <person name="Boekhout T."/>
            <person name="Lass-Florl C."/>
            <person name="Gabaldon T."/>
        </authorList>
    </citation>
    <scope>NUCLEOTIDE SEQUENCE [LARGE SCALE GENOMIC DNA]</scope>
    <source>
        <strain evidence="2 3">CBS 180</strain>
    </source>
</reference>
<sequence>MITPEFKSLPAATLYTAARSLVRPYPHLHRTISPNAPKKILIIGVHGFFPNKMLRPLIGEPTGTSLRFASVAETAVVSWAKENNLNVQIQKLALEKEGKIQDRVDFFFDLLKKTEIDAEFVFIACHSQGCPVSIMLIAKLLEYGLINKSKIGLLAMAGINIGPFYGLDKSLLIRAYSTIENDSMLELFQFQNFESLHSRRYFDALNTLIEHNVKITFVGSIDDQLVPLYSALAIHVQHPNFFKAVYIDDSTNTPDFLARMIKLSCDLHNKGSTDHDLIKEISPALAGPITGGGHSRVYNDIDVYKLALDFTLKTTSTNQPIKYKPFDIKKLGPSSNPFNLPWCARGMFSEVQKTEEGREEIEKVFIEFDHWDPQSKVLKNVKYRLNGIKYRLDGIAR</sequence>
<evidence type="ECO:0000259" key="1">
    <source>
        <dbReference type="Pfam" id="PF26147"/>
    </source>
</evidence>
<dbReference type="InterPro" id="IPR029058">
    <property type="entry name" value="AB_hydrolase_fold"/>
</dbReference>
<gene>
    <name evidence="2" type="ORF">CANINC_001625</name>
</gene>
<dbReference type="InterPro" id="IPR058934">
    <property type="entry name" value="YMC020W-like"/>
</dbReference>
<accession>A0A4V4NFY0</accession>
<dbReference type="OrthoDB" id="5598028at2759"/>
<comment type="caution">
    <text evidence="2">The sequence shown here is derived from an EMBL/GenBank/DDBJ whole genome shotgun (WGS) entry which is preliminary data.</text>
</comment>
<dbReference type="SUPFAM" id="SSF53474">
    <property type="entry name" value="alpha/beta-Hydrolases"/>
    <property type="match status" value="1"/>
</dbReference>
<feature type="domain" description="YMC020W-like alpha/beta hydrolase" evidence="1">
    <location>
        <begin position="24"/>
        <end position="350"/>
    </location>
</feature>
<protein>
    <recommendedName>
        <fullName evidence="1">YMC020W-like alpha/beta hydrolase domain-containing protein</fullName>
    </recommendedName>
</protein>
<proteinExistence type="predicted"/>
<organism evidence="2 3">
    <name type="scientific">Pichia inconspicua</name>
    <dbReference type="NCBI Taxonomy" id="52247"/>
    <lineage>
        <taxon>Eukaryota</taxon>
        <taxon>Fungi</taxon>
        <taxon>Dikarya</taxon>
        <taxon>Ascomycota</taxon>
        <taxon>Saccharomycotina</taxon>
        <taxon>Pichiomycetes</taxon>
        <taxon>Pichiales</taxon>
        <taxon>Pichiaceae</taxon>
        <taxon>Pichia</taxon>
    </lineage>
</organism>
<dbReference type="PANTHER" id="PTHR47349">
    <property type="entry name" value="CHROMOSOME 8, WHOLE GENOME SHOTGUN SEQUENCE"/>
    <property type="match status" value="1"/>
</dbReference>
<dbReference type="AlphaFoldDB" id="A0A4V4NFY0"/>
<dbReference type="PANTHER" id="PTHR47349:SF1">
    <property type="entry name" value="AER328WP"/>
    <property type="match status" value="1"/>
</dbReference>
<dbReference type="Pfam" id="PF26147">
    <property type="entry name" value="AB_HYDROLASE_YMC0-YMC35"/>
    <property type="match status" value="1"/>
</dbReference>
<evidence type="ECO:0000313" key="3">
    <source>
        <dbReference type="Proteomes" id="UP000307173"/>
    </source>
</evidence>
<name>A0A4V4NFY0_9ASCO</name>